<protein>
    <submittedName>
        <fullName evidence="3">Uncharacterized protein</fullName>
    </submittedName>
</protein>
<feature type="compositionally biased region" description="Basic and acidic residues" evidence="1">
    <location>
        <begin position="1"/>
        <end position="11"/>
    </location>
</feature>
<keyword evidence="2" id="KW-1133">Transmembrane helix</keyword>
<evidence type="ECO:0000256" key="1">
    <source>
        <dbReference type="SAM" id="MobiDB-lite"/>
    </source>
</evidence>
<organism evidence="3">
    <name type="scientific">marine metagenome</name>
    <dbReference type="NCBI Taxonomy" id="408172"/>
    <lineage>
        <taxon>unclassified sequences</taxon>
        <taxon>metagenomes</taxon>
        <taxon>ecological metagenomes</taxon>
    </lineage>
</organism>
<evidence type="ECO:0000256" key="2">
    <source>
        <dbReference type="SAM" id="Phobius"/>
    </source>
</evidence>
<dbReference type="AlphaFoldDB" id="A0A382MX69"/>
<dbReference type="EMBL" id="UINC01096327">
    <property type="protein sequence ID" value="SVC53120.1"/>
    <property type="molecule type" value="Genomic_DNA"/>
</dbReference>
<evidence type="ECO:0000313" key="3">
    <source>
        <dbReference type="EMBL" id="SVC53120.1"/>
    </source>
</evidence>
<reference evidence="3" key="1">
    <citation type="submission" date="2018-05" db="EMBL/GenBank/DDBJ databases">
        <authorList>
            <person name="Lanie J.A."/>
            <person name="Ng W.-L."/>
            <person name="Kazmierczak K.M."/>
            <person name="Andrzejewski T.M."/>
            <person name="Davidsen T.M."/>
            <person name="Wayne K.J."/>
            <person name="Tettelin H."/>
            <person name="Glass J.I."/>
            <person name="Rusch D."/>
            <person name="Podicherti R."/>
            <person name="Tsui H.-C.T."/>
            <person name="Winkler M.E."/>
        </authorList>
    </citation>
    <scope>NUCLEOTIDE SEQUENCE</scope>
</reference>
<sequence>MARKSRETERPARRKRRNAGTPAPRTPPKKKRSPVVTFVAVVVVVVTIWATLIRKSDKVPSGKIAPNIVAELDKLYMFCGVYWMEKGGHLPCGQNLADKLRDTKDAGIKVTVISGVRKDFSAIGKHIAAPMVFRVDDDGEVFIKAKECEINIRSLDLHELDLEEVESQCKPK</sequence>
<feature type="transmembrane region" description="Helical" evidence="2">
    <location>
        <begin position="35"/>
        <end position="53"/>
    </location>
</feature>
<accession>A0A382MX69</accession>
<proteinExistence type="predicted"/>
<keyword evidence="2" id="KW-0472">Membrane</keyword>
<name>A0A382MX69_9ZZZZ</name>
<keyword evidence="2" id="KW-0812">Transmembrane</keyword>
<gene>
    <name evidence="3" type="ORF">METZ01_LOCUS305974</name>
</gene>
<feature type="region of interest" description="Disordered" evidence="1">
    <location>
        <begin position="1"/>
        <end position="31"/>
    </location>
</feature>